<feature type="compositionally biased region" description="Basic and acidic residues" evidence="1">
    <location>
        <begin position="85"/>
        <end position="98"/>
    </location>
</feature>
<protein>
    <recommendedName>
        <fullName evidence="7">Transmembrane protein</fullName>
    </recommendedName>
</protein>
<dbReference type="Proteomes" id="UP000039324">
    <property type="component" value="Unassembled WGS sequence"/>
</dbReference>
<keyword evidence="2" id="KW-0472">Membrane</keyword>
<feature type="region of interest" description="Disordered" evidence="1">
    <location>
        <begin position="60"/>
        <end position="114"/>
    </location>
</feature>
<reference evidence="4 6" key="2">
    <citation type="submission" date="2018-03" db="EMBL/GenBank/DDBJ databases">
        <authorList>
            <person name="Fogelqvist J."/>
        </authorList>
    </citation>
    <scope>NUCLEOTIDE SEQUENCE [LARGE SCALE GENOMIC DNA]</scope>
</reference>
<evidence type="ECO:0000313" key="6">
    <source>
        <dbReference type="Proteomes" id="UP000290189"/>
    </source>
</evidence>
<keyword evidence="4" id="KW-0496">Mitochondrion</keyword>
<feature type="transmembrane region" description="Helical" evidence="2">
    <location>
        <begin position="21"/>
        <end position="49"/>
    </location>
</feature>
<evidence type="ECO:0000256" key="1">
    <source>
        <dbReference type="SAM" id="MobiDB-lite"/>
    </source>
</evidence>
<accession>A0A0G4IQK8</accession>
<organism evidence="3 5">
    <name type="scientific">Plasmodiophora brassicae</name>
    <name type="common">Clubroot disease agent</name>
    <dbReference type="NCBI Taxonomy" id="37360"/>
    <lineage>
        <taxon>Eukaryota</taxon>
        <taxon>Sar</taxon>
        <taxon>Rhizaria</taxon>
        <taxon>Endomyxa</taxon>
        <taxon>Phytomyxea</taxon>
        <taxon>Plasmodiophorida</taxon>
        <taxon>Plasmodiophoridae</taxon>
        <taxon>Plasmodiophora</taxon>
    </lineage>
</organism>
<geneLocation type="mitochondrion" evidence="4"/>
<feature type="compositionally biased region" description="Basic and acidic residues" evidence="1">
    <location>
        <begin position="60"/>
        <end position="71"/>
    </location>
</feature>
<evidence type="ECO:0000313" key="3">
    <source>
        <dbReference type="EMBL" id="CEO97613.1"/>
    </source>
</evidence>
<proteinExistence type="predicted"/>
<evidence type="ECO:0000313" key="4">
    <source>
        <dbReference type="EMBL" id="SPQ97910.1"/>
    </source>
</evidence>
<dbReference type="Proteomes" id="UP000290189">
    <property type="component" value="Unassembled WGS sequence"/>
</dbReference>
<evidence type="ECO:0008006" key="7">
    <source>
        <dbReference type="Google" id="ProtNLM"/>
    </source>
</evidence>
<evidence type="ECO:0000256" key="2">
    <source>
        <dbReference type="SAM" id="Phobius"/>
    </source>
</evidence>
<dbReference type="EMBL" id="CDSF01000079">
    <property type="protein sequence ID" value="CEO97613.1"/>
    <property type="molecule type" value="Genomic_DNA"/>
</dbReference>
<keyword evidence="2" id="KW-1133">Transmembrane helix</keyword>
<gene>
    <name evidence="3" type="ORF">PBRA_000957</name>
    <name evidence="4" type="ORF">PLBR_LOCUS5125</name>
</gene>
<name>A0A0G4IQK8_PLABS</name>
<dbReference type="EMBL" id="OVEO01000008">
    <property type="protein sequence ID" value="SPQ97910.1"/>
    <property type="molecule type" value="Genomic_DNA"/>
</dbReference>
<evidence type="ECO:0000313" key="5">
    <source>
        <dbReference type="Proteomes" id="UP000039324"/>
    </source>
</evidence>
<keyword evidence="2" id="KW-0812">Transmembrane</keyword>
<sequence>MQLAIIGGSVAKNAARMSETIMLSLLSGLMSAAAWILLVVSCVFVAIAIGCSTPIDESGHLEREAATRDRAATSPPGSPRRHPVRDKTFEVPMAEERSPSPAPPPPSCPQNGSSLEEEAFLRQLGWSPSSSQRIEPISEAERLQWLRGMESLDLPKLLEDRRSTLRRHTLSDIRVASASARAATSKLTAQTSR</sequence>
<dbReference type="AlphaFoldDB" id="A0A0G4IQK8"/>
<keyword evidence="5" id="KW-1185">Reference proteome</keyword>
<reference evidence="3 5" key="1">
    <citation type="submission" date="2015-02" db="EMBL/GenBank/DDBJ databases">
        <authorList>
            <person name="Chooi Y.-H."/>
        </authorList>
    </citation>
    <scope>NUCLEOTIDE SEQUENCE [LARGE SCALE GENOMIC DNA]</scope>
    <source>
        <strain evidence="3">E3</strain>
    </source>
</reference>